<evidence type="ECO:0000313" key="2">
    <source>
        <dbReference type="EMBL" id="KAG6379525.1"/>
    </source>
</evidence>
<evidence type="ECO:0000313" key="3">
    <source>
        <dbReference type="Proteomes" id="UP000683000"/>
    </source>
</evidence>
<feature type="compositionally biased region" description="Low complexity" evidence="1">
    <location>
        <begin position="508"/>
        <end position="523"/>
    </location>
</feature>
<comment type="caution">
    <text evidence="2">The sequence shown here is derived from an EMBL/GenBank/DDBJ whole genome shotgun (WGS) entry which is preliminary data.</text>
</comment>
<accession>A0A8I2YVU5</accession>
<feature type="region of interest" description="Disordered" evidence="1">
    <location>
        <begin position="1"/>
        <end position="74"/>
    </location>
</feature>
<gene>
    <name evidence="2" type="ORF">JVT61DRAFT_10019</name>
</gene>
<name>A0A8I2YVU5_9AGAM</name>
<feature type="region of interest" description="Disordered" evidence="1">
    <location>
        <begin position="258"/>
        <end position="278"/>
    </location>
</feature>
<protein>
    <submittedName>
        <fullName evidence="2">Uncharacterized protein</fullName>
    </submittedName>
</protein>
<dbReference type="EMBL" id="JAGFBS010000004">
    <property type="protein sequence ID" value="KAG6379525.1"/>
    <property type="molecule type" value="Genomic_DNA"/>
</dbReference>
<feature type="compositionally biased region" description="Pro residues" evidence="1">
    <location>
        <begin position="473"/>
        <end position="485"/>
    </location>
</feature>
<dbReference type="AlphaFoldDB" id="A0A8I2YVU5"/>
<evidence type="ECO:0000256" key="1">
    <source>
        <dbReference type="SAM" id="MobiDB-lite"/>
    </source>
</evidence>
<keyword evidence="3" id="KW-1185">Reference proteome</keyword>
<feature type="region of interest" description="Disordered" evidence="1">
    <location>
        <begin position="113"/>
        <end position="142"/>
    </location>
</feature>
<feature type="compositionally biased region" description="Low complexity" evidence="1">
    <location>
        <begin position="406"/>
        <end position="429"/>
    </location>
</feature>
<feature type="compositionally biased region" description="Basic residues" evidence="1">
    <location>
        <begin position="9"/>
        <end position="20"/>
    </location>
</feature>
<feature type="region of interest" description="Disordered" evidence="1">
    <location>
        <begin position="466"/>
        <end position="549"/>
    </location>
</feature>
<dbReference type="Proteomes" id="UP000683000">
    <property type="component" value="Unassembled WGS sequence"/>
</dbReference>
<organism evidence="2 3">
    <name type="scientific">Boletus reticuloceps</name>
    <dbReference type="NCBI Taxonomy" id="495285"/>
    <lineage>
        <taxon>Eukaryota</taxon>
        <taxon>Fungi</taxon>
        <taxon>Dikarya</taxon>
        <taxon>Basidiomycota</taxon>
        <taxon>Agaricomycotina</taxon>
        <taxon>Agaricomycetes</taxon>
        <taxon>Agaricomycetidae</taxon>
        <taxon>Boletales</taxon>
        <taxon>Boletineae</taxon>
        <taxon>Boletaceae</taxon>
        <taxon>Boletoideae</taxon>
        <taxon>Boletus</taxon>
    </lineage>
</organism>
<dbReference type="OrthoDB" id="2692698at2759"/>
<proteinExistence type="predicted"/>
<feature type="region of interest" description="Disordered" evidence="1">
    <location>
        <begin position="393"/>
        <end position="435"/>
    </location>
</feature>
<feature type="compositionally biased region" description="Low complexity" evidence="1">
    <location>
        <begin position="113"/>
        <end position="127"/>
    </location>
</feature>
<reference evidence="2" key="1">
    <citation type="submission" date="2021-03" db="EMBL/GenBank/DDBJ databases">
        <title>Evolutionary innovations through gain and loss of genes in the ectomycorrhizal Boletales.</title>
        <authorList>
            <person name="Wu G."/>
            <person name="Miyauchi S."/>
            <person name="Morin E."/>
            <person name="Yang Z.-L."/>
            <person name="Xu J."/>
            <person name="Martin F.M."/>
        </authorList>
    </citation>
    <scope>NUCLEOTIDE SEQUENCE</scope>
    <source>
        <strain evidence="2">BR01</strain>
    </source>
</reference>
<sequence>MLTVIPRASLKRSPRARTRKNTASTDTDIVCPPLRSSSLLDRRKTRPPPLQIIPEYSESEPEFDATHSPATARPMLYTPRQSELVSSRITLSAYAFSIDDALLMIGGDAPLSPALSASSSTSDGASSEGVPTTPGASDDEVGRDFILPTSHLRPRRITIRPLCITKTRSSIYQEDEVIHNYFDKVTSLSVTEEMTEHPAEDNSAMEAAEEAEQDFYTREFEDFISLLPAISPATSPARRDSLTLVTEASLAIVEVPEPKARGRNRHSKPLPLLPPATPPASSFPPILITQKSVVRRKRNIPSLPSYPPPPSPGVSRPLPRMSVPLDIEDCIFPEENLDVQSRQSNIIEQVHDVEEDASIYSQPSIAYTLSDNARLLPPAIPETPLAGMYGEVKLPRSSTDSDAPRSSVDTTSSFTSSTSSNTPPTSPISEEGLRSRWSSSTLASLAAEPPRGTTLLLPLRNVFSSRARRVPPPRKMLPHPTPPKLPKNKHSLAATPSPPNKPGKHVRQQGSRSSTSSAGTSASECNSRDGSPSGLKRKPILVPMFLRTM</sequence>